<dbReference type="Pfam" id="PF03403">
    <property type="entry name" value="PAF-AH_p_II"/>
    <property type="match status" value="1"/>
</dbReference>
<dbReference type="PANTHER" id="PTHR10272:SF0">
    <property type="entry name" value="PLATELET-ACTIVATING FACTOR ACETYLHYDROLASE"/>
    <property type="match status" value="1"/>
</dbReference>
<proteinExistence type="predicted"/>
<evidence type="ECO:0008006" key="7">
    <source>
        <dbReference type="Google" id="ProtNLM"/>
    </source>
</evidence>
<evidence type="ECO:0000256" key="2">
    <source>
        <dbReference type="ARBA" id="ARBA00022963"/>
    </source>
</evidence>
<keyword evidence="3" id="KW-0443">Lipid metabolism</keyword>
<dbReference type="EMBL" id="CP000527">
    <property type="protein sequence ID" value="ABM27653.1"/>
    <property type="molecule type" value="Genomic_DNA"/>
</dbReference>
<dbReference type="KEGG" id="dvl:Dvul_0630"/>
<dbReference type="InterPro" id="IPR029058">
    <property type="entry name" value="AB_hydrolase_fold"/>
</dbReference>
<feature type="compositionally biased region" description="Basic residues" evidence="4">
    <location>
        <begin position="393"/>
        <end position="403"/>
    </location>
</feature>
<organism evidence="5 6">
    <name type="scientific">Nitratidesulfovibrio vulgaris (strain DP4)</name>
    <name type="common">Desulfovibrio vulgaris</name>
    <dbReference type="NCBI Taxonomy" id="391774"/>
    <lineage>
        <taxon>Bacteria</taxon>
        <taxon>Pseudomonadati</taxon>
        <taxon>Thermodesulfobacteriota</taxon>
        <taxon>Desulfovibrionia</taxon>
        <taxon>Desulfovibrionales</taxon>
        <taxon>Desulfovibrionaceae</taxon>
        <taxon>Nitratidesulfovibrio</taxon>
    </lineage>
</organism>
<keyword evidence="1" id="KW-0378">Hydrolase</keyword>
<dbReference type="GO" id="GO:0003847">
    <property type="term" value="F:1-alkyl-2-acetylglycerophosphocholine esterase activity"/>
    <property type="evidence" value="ECO:0007669"/>
    <property type="project" value="TreeGrafter"/>
</dbReference>
<reference evidence="6" key="1">
    <citation type="journal article" date="2009" name="Environ. Microbiol.">
        <title>Contribution of mobile genetic elements to Desulfovibrio vulgaris genome plasticity.</title>
        <authorList>
            <person name="Walker C.B."/>
            <person name="Stolyar S."/>
            <person name="Chivian D."/>
            <person name="Pinel N."/>
            <person name="Gabster J.A."/>
            <person name="Dehal P.S."/>
            <person name="He Z."/>
            <person name="Yang Z.K."/>
            <person name="Yen H.C."/>
            <person name="Zhou J."/>
            <person name="Wall J.D."/>
            <person name="Hazen T.C."/>
            <person name="Arkin A.P."/>
            <person name="Stahl D.A."/>
        </authorList>
    </citation>
    <scope>NUCLEOTIDE SEQUENCE [LARGE SCALE GENOMIC DNA]</scope>
    <source>
        <strain evidence="6">DP4</strain>
    </source>
</reference>
<dbReference type="PIRSF" id="PIRSF031982">
    <property type="entry name" value="UCP031982_abhydr"/>
    <property type="match status" value="1"/>
</dbReference>
<feature type="compositionally biased region" description="Pro residues" evidence="4">
    <location>
        <begin position="367"/>
        <end position="377"/>
    </location>
</feature>
<evidence type="ECO:0000313" key="6">
    <source>
        <dbReference type="Proteomes" id="UP000009173"/>
    </source>
</evidence>
<keyword evidence="2" id="KW-0442">Lipid degradation</keyword>
<dbReference type="Gene3D" id="3.40.50.1820">
    <property type="entry name" value="alpha/beta hydrolase"/>
    <property type="match status" value="1"/>
</dbReference>
<name>A0A0H3A837_NITV4</name>
<accession>A0A0H3A837</accession>
<dbReference type="AlphaFoldDB" id="A0A0H3A837"/>
<evidence type="ECO:0000313" key="5">
    <source>
        <dbReference type="EMBL" id="ABM27653.1"/>
    </source>
</evidence>
<dbReference type="RefSeq" id="WP_011791735.1">
    <property type="nucleotide sequence ID" value="NC_008751.1"/>
</dbReference>
<dbReference type="SUPFAM" id="SSF53474">
    <property type="entry name" value="alpha/beta-Hydrolases"/>
    <property type="match status" value="1"/>
</dbReference>
<dbReference type="GO" id="GO:0016042">
    <property type="term" value="P:lipid catabolic process"/>
    <property type="evidence" value="ECO:0007669"/>
    <property type="project" value="UniProtKB-KW"/>
</dbReference>
<dbReference type="HOGENOM" id="CLU_045366_0_0_7"/>
<dbReference type="InterPro" id="IPR016986">
    <property type="entry name" value="UCP031982_abhydr"/>
</dbReference>
<dbReference type="PANTHER" id="PTHR10272">
    <property type="entry name" value="PLATELET-ACTIVATING FACTOR ACETYLHYDROLASE"/>
    <property type="match status" value="1"/>
</dbReference>
<dbReference type="Proteomes" id="UP000009173">
    <property type="component" value="Chromosome"/>
</dbReference>
<gene>
    <name evidence="5" type="ordered locus">Dvul_0630</name>
</gene>
<feature type="region of interest" description="Disordered" evidence="4">
    <location>
        <begin position="362"/>
        <end position="410"/>
    </location>
</feature>
<protein>
    <recommendedName>
        <fullName evidence="7">Dienelactone hydrolase</fullName>
    </recommendedName>
</protein>
<evidence type="ECO:0000256" key="4">
    <source>
        <dbReference type="SAM" id="MobiDB-lite"/>
    </source>
</evidence>
<evidence type="ECO:0000256" key="3">
    <source>
        <dbReference type="ARBA" id="ARBA00023098"/>
    </source>
</evidence>
<evidence type="ECO:0000256" key="1">
    <source>
        <dbReference type="ARBA" id="ARBA00022801"/>
    </source>
</evidence>
<sequence length="410" mass="44381" precursor="true">MFARIITSSSCKGCLASNCLRGFVMALAFWLVLLHAPTHATANMHPGFKTMGLWLPETDERMDVAVWYPSIRVPSEFRIYEWTLEVARNGKPVPGRFPLILLSHGTGGSRFSHHDTAAELAANGFVVAAITHPGDNIDDTSALFTLRQLVQRPRQVSQLLDHLLRDPAMLEMIDPGRIAAVGFGVGGTTALMLAGGIPDGAGWTDYCERASQGDPYCSPWARARLDALRDDLKSLKTLPVLRDTRVRAAVAVAPAYGMLFSRSSMSAVNIPVSIIKAGQDEVNRAPFHADAIRSALTPSPEFAILAEADHFSLMAACPPQLEGILPEVCGGVSPETRERIHMTLNGHLLRFLVTHLGNTPAFFPVEEPQPAPPPTPEVQPAQPETPPAVNATKGKRAKPRPKPRANATLP</sequence>